<dbReference type="PANTHER" id="PTHR22916">
    <property type="entry name" value="GLYCOSYLTRANSFERASE"/>
    <property type="match status" value="1"/>
</dbReference>
<dbReference type="GO" id="GO:0016758">
    <property type="term" value="F:hexosyltransferase activity"/>
    <property type="evidence" value="ECO:0007669"/>
    <property type="project" value="UniProtKB-ARBA"/>
</dbReference>
<dbReference type="EC" id="2.4.-.-" evidence="2"/>
<gene>
    <name evidence="2" type="ORF">RIF25_10105</name>
</gene>
<sequence>MMIISLPLISVIIPVYNGERFLTEALDSVHSQNYQSLEIILVDDGSTDKTASIARSNPKVSYIYQHNQGAAAAKNTGIKAAKGEYITFLDSDDLYPPGMLLNLATYLSQNTTVDIVHGLVQQLNYNPQTETFDYSGIPHWNVNFASALYRKSVFEKIGYFDISLKTNEDVDWFMRAWELGIPKDRIYEVTLLRRRHDQNMTNDKLRVQQGLVQAFYRHLKRTRQESEVLPSSITVADYFGYVSSPELPKIS</sequence>
<feature type="domain" description="Glycosyltransferase 2-like" evidence="1">
    <location>
        <begin position="10"/>
        <end position="116"/>
    </location>
</feature>
<dbReference type="InterPro" id="IPR029044">
    <property type="entry name" value="Nucleotide-diphossugar_trans"/>
</dbReference>
<dbReference type="InterPro" id="IPR001173">
    <property type="entry name" value="Glyco_trans_2-like"/>
</dbReference>
<dbReference type="Gene3D" id="3.90.550.10">
    <property type="entry name" value="Spore Coat Polysaccharide Biosynthesis Protein SpsA, Chain A"/>
    <property type="match status" value="1"/>
</dbReference>
<evidence type="ECO:0000259" key="1">
    <source>
        <dbReference type="Pfam" id="PF00535"/>
    </source>
</evidence>
<evidence type="ECO:0000313" key="3">
    <source>
        <dbReference type="Proteomes" id="UP001268256"/>
    </source>
</evidence>
<keyword evidence="3" id="KW-1185">Reference proteome</keyword>
<comment type="caution">
    <text evidence="2">The sequence shown here is derived from an EMBL/GenBank/DDBJ whole genome shotgun (WGS) entry which is preliminary data.</text>
</comment>
<dbReference type="Proteomes" id="UP001268256">
    <property type="component" value="Unassembled WGS sequence"/>
</dbReference>
<dbReference type="Pfam" id="PF00535">
    <property type="entry name" value="Glycos_transf_2"/>
    <property type="match status" value="1"/>
</dbReference>
<dbReference type="EMBL" id="JAVMIP010000009">
    <property type="protein sequence ID" value="MDS3861158.1"/>
    <property type="molecule type" value="Genomic_DNA"/>
</dbReference>
<proteinExistence type="predicted"/>
<dbReference type="CDD" id="cd00761">
    <property type="entry name" value="Glyco_tranf_GTA_type"/>
    <property type="match status" value="1"/>
</dbReference>
<dbReference type="SUPFAM" id="SSF53448">
    <property type="entry name" value="Nucleotide-diphospho-sugar transferases"/>
    <property type="match status" value="1"/>
</dbReference>
<dbReference type="RefSeq" id="WP_322878407.1">
    <property type="nucleotide sequence ID" value="NZ_JAVMIP010000009.1"/>
</dbReference>
<keyword evidence="2" id="KW-0328">Glycosyltransferase</keyword>
<name>A0AAE4FSU4_9CYAN</name>
<dbReference type="PANTHER" id="PTHR22916:SF3">
    <property type="entry name" value="UDP-GLCNAC:BETAGAL BETA-1,3-N-ACETYLGLUCOSAMINYLTRANSFERASE-LIKE PROTEIN 1"/>
    <property type="match status" value="1"/>
</dbReference>
<dbReference type="AlphaFoldDB" id="A0AAE4FSU4"/>
<reference evidence="3" key="1">
    <citation type="submission" date="2023-07" db="EMBL/GenBank/DDBJ databases">
        <authorList>
            <person name="Luz R."/>
            <person name="Cordeiro R."/>
            <person name="Fonseca A."/>
            <person name="Goncalves V."/>
        </authorList>
    </citation>
    <scope>NUCLEOTIDE SEQUENCE [LARGE SCALE GENOMIC DNA]</scope>
    <source>
        <strain evidence="3">BACA0444</strain>
    </source>
</reference>
<protein>
    <submittedName>
        <fullName evidence="2">Glycosyltransferase family A protein</fullName>
        <ecNumber evidence="2">2.4.-.-</ecNumber>
    </submittedName>
</protein>
<organism evidence="2 3">
    <name type="scientific">Pseudocalidococcus azoricus BACA0444</name>
    <dbReference type="NCBI Taxonomy" id="2918990"/>
    <lineage>
        <taxon>Bacteria</taxon>
        <taxon>Bacillati</taxon>
        <taxon>Cyanobacteriota</taxon>
        <taxon>Cyanophyceae</taxon>
        <taxon>Acaryochloridales</taxon>
        <taxon>Thermosynechococcaceae</taxon>
        <taxon>Pseudocalidococcus</taxon>
        <taxon>Pseudocalidococcus azoricus</taxon>
    </lineage>
</organism>
<keyword evidence="2" id="KW-0808">Transferase</keyword>
<accession>A0AAE4FSU4</accession>
<evidence type="ECO:0000313" key="2">
    <source>
        <dbReference type="EMBL" id="MDS3861158.1"/>
    </source>
</evidence>